<accession>A0A3E3IHR3</accession>
<evidence type="ECO:0000313" key="1">
    <source>
        <dbReference type="EMBL" id="RGE66613.1"/>
    </source>
</evidence>
<sequence length="240" mass="27702">MRDEAAVFADLYYAELTDGIIKPCQVQVLNGELEVKGGLIKWAGRLYRMTGPVRIPYVPAEEWRILKIRFLPQSPSMDFELYQTRLFLDDDLTLAEDETELCRFKLKAGSRLRQDYVDFYDLDTEFDTLNLLHVSYAGTDRPTVSPFMTRYFAKEAYPLTVGMSFDNAFAAVCLNSREPVSRELILDYIGIRLGKQQKDLNHLSNREIYQCLAAILEDIQRGISVDGYSRKSRDRKIIVD</sequence>
<comment type="caution">
    <text evidence="1">The sequence shown here is derived from an EMBL/GenBank/DDBJ whole genome shotgun (WGS) entry which is preliminary data.</text>
</comment>
<evidence type="ECO:0000313" key="2">
    <source>
        <dbReference type="Proteomes" id="UP000260828"/>
    </source>
</evidence>
<proteinExistence type="predicted"/>
<dbReference type="EMBL" id="QVME01000007">
    <property type="protein sequence ID" value="RGE66613.1"/>
    <property type="molecule type" value="Genomic_DNA"/>
</dbReference>
<dbReference type="Proteomes" id="UP000260828">
    <property type="component" value="Unassembled WGS sequence"/>
</dbReference>
<dbReference type="GO" id="GO:0004386">
    <property type="term" value="F:helicase activity"/>
    <property type="evidence" value="ECO:0007669"/>
    <property type="project" value="UniProtKB-KW"/>
</dbReference>
<organism evidence="1 2">
    <name type="scientific">Anaerotruncus colihominis</name>
    <dbReference type="NCBI Taxonomy" id="169435"/>
    <lineage>
        <taxon>Bacteria</taxon>
        <taxon>Bacillati</taxon>
        <taxon>Bacillota</taxon>
        <taxon>Clostridia</taxon>
        <taxon>Eubacteriales</taxon>
        <taxon>Oscillospiraceae</taxon>
        <taxon>Anaerotruncus</taxon>
    </lineage>
</organism>
<keyword evidence="1" id="KW-0547">Nucleotide-binding</keyword>
<dbReference type="AlphaFoldDB" id="A0A3E3IHR3"/>
<keyword evidence="1" id="KW-0378">Hydrolase</keyword>
<reference evidence="1 2" key="1">
    <citation type="submission" date="2018-08" db="EMBL/GenBank/DDBJ databases">
        <title>A genome reference for cultivated species of the human gut microbiota.</title>
        <authorList>
            <person name="Zou Y."/>
            <person name="Xue W."/>
            <person name="Luo G."/>
        </authorList>
    </citation>
    <scope>NUCLEOTIDE SEQUENCE [LARGE SCALE GENOMIC DNA]</scope>
    <source>
        <strain evidence="1 2">TF05-12AC</strain>
    </source>
</reference>
<gene>
    <name evidence="1" type="ORF">DXC40_12595</name>
</gene>
<keyword evidence="1" id="KW-0067">ATP-binding</keyword>
<keyword evidence="1" id="KW-0347">Helicase</keyword>
<protein>
    <submittedName>
        <fullName evidence="1">DNA and RNA helicase</fullName>
    </submittedName>
</protein>
<name>A0A3E3IHR3_9FIRM</name>